<sequence>MNQKYFYVTAGGQTFQADFAGNSSAEAFKALLAKGNLTITMSDYGNFEKVGNLGTTLPRNDTRITTSPGDIILYQGSSITIYYDTNTWIFTRLGKINGVTREELLSALGKDSVQVIFSLERP</sequence>
<evidence type="ECO:0000313" key="3">
    <source>
        <dbReference type="Proteomes" id="UP000823638"/>
    </source>
</evidence>
<evidence type="ECO:0000313" key="2">
    <source>
        <dbReference type="EMBL" id="MBO8457456.1"/>
    </source>
</evidence>
<dbReference type="Gene3D" id="2.40.100.20">
    <property type="match status" value="1"/>
</dbReference>
<dbReference type="Pfam" id="PF18050">
    <property type="entry name" value="Cyclophil_like2"/>
    <property type="match status" value="1"/>
</dbReference>
<feature type="domain" description="Cyclophilin-like" evidence="1">
    <location>
        <begin position="8"/>
        <end position="117"/>
    </location>
</feature>
<reference evidence="2" key="2">
    <citation type="journal article" date="2021" name="PeerJ">
        <title>Extensive microbial diversity within the chicken gut microbiome revealed by metagenomics and culture.</title>
        <authorList>
            <person name="Gilroy R."/>
            <person name="Ravi A."/>
            <person name="Getino M."/>
            <person name="Pursley I."/>
            <person name="Horton D.L."/>
            <person name="Alikhan N.F."/>
            <person name="Baker D."/>
            <person name="Gharbi K."/>
            <person name="Hall N."/>
            <person name="Watson M."/>
            <person name="Adriaenssens E.M."/>
            <person name="Foster-Nyarko E."/>
            <person name="Jarju S."/>
            <person name="Secka A."/>
            <person name="Antonio M."/>
            <person name="Oren A."/>
            <person name="Chaudhuri R.R."/>
            <person name="La Ragione R."/>
            <person name="Hildebrand F."/>
            <person name="Pallen M.J."/>
        </authorList>
    </citation>
    <scope>NUCLEOTIDE SEQUENCE</scope>
    <source>
        <strain evidence="2">10532</strain>
    </source>
</reference>
<reference evidence="2" key="1">
    <citation type="submission" date="2020-10" db="EMBL/GenBank/DDBJ databases">
        <authorList>
            <person name="Gilroy R."/>
        </authorList>
    </citation>
    <scope>NUCLEOTIDE SEQUENCE</scope>
    <source>
        <strain evidence="2">10532</strain>
    </source>
</reference>
<organism evidence="2 3">
    <name type="scientific">Candidatus Gallitreponema excrementavium</name>
    <dbReference type="NCBI Taxonomy" id="2840840"/>
    <lineage>
        <taxon>Bacteria</taxon>
        <taxon>Pseudomonadati</taxon>
        <taxon>Spirochaetota</taxon>
        <taxon>Spirochaetia</taxon>
        <taxon>Spirochaetales</taxon>
        <taxon>Candidatus Gallitreponema</taxon>
    </lineage>
</organism>
<accession>A0A9D9N1Y2</accession>
<name>A0A9D9N1Y2_9SPIR</name>
<gene>
    <name evidence="2" type="ORF">IAA81_04420</name>
</gene>
<comment type="caution">
    <text evidence="2">The sequence shown here is derived from an EMBL/GenBank/DDBJ whole genome shotgun (WGS) entry which is preliminary data.</text>
</comment>
<dbReference type="Proteomes" id="UP000823638">
    <property type="component" value="Unassembled WGS sequence"/>
</dbReference>
<protein>
    <recommendedName>
        <fullName evidence="1">Cyclophilin-like domain-containing protein</fullName>
    </recommendedName>
</protein>
<proteinExistence type="predicted"/>
<evidence type="ECO:0000259" key="1">
    <source>
        <dbReference type="Pfam" id="PF18050"/>
    </source>
</evidence>
<dbReference type="InterPro" id="IPR041183">
    <property type="entry name" value="Cyclophilin-like"/>
</dbReference>
<dbReference type="AlphaFoldDB" id="A0A9D9N1Y2"/>
<dbReference type="EMBL" id="JADIMM010000064">
    <property type="protein sequence ID" value="MBO8457456.1"/>
    <property type="molecule type" value="Genomic_DNA"/>
</dbReference>